<comment type="caution">
    <text evidence="1">The sequence shown here is derived from an EMBL/GenBank/DDBJ whole genome shotgun (WGS) entry which is preliminary data.</text>
</comment>
<gene>
    <name evidence="1" type="ORF">EJB05_38497</name>
</gene>
<protein>
    <submittedName>
        <fullName evidence="1">Uncharacterized protein</fullName>
    </submittedName>
</protein>
<dbReference type="Proteomes" id="UP000324897">
    <property type="component" value="Unassembled WGS sequence"/>
</dbReference>
<dbReference type="Gramene" id="TVU14999">
    <property type="protein sequence ID" value="TVU14999"/>
    <property type="gene ID" value="EJB05_38497"/>
</dbReference>
<dbReference type="AlphaFoldDB" id="A0A5J9TUG0"/>
<accession>A0A5J9TUG0</accession>
<evidence type="ECO:0000313" key="2">
    <source>
        <dbReference type="Proteomes" id="UP000324897"/>
    </source>
</evidence>
<dbReference type="EMBL" id="RWGY01000031">
    <property type="protein sequence ID" value="TVU14999.1"/>
    <property type="molecule type" value="Genomic_DNA"/>
</dbReference>
<sequence>MPQLSLPWDDAEVDDAPELQVRFLRLLLLHSKLLLLTNDQSINITMRPICQVLKVELLDCGMKRKRMNKSVD</sequence>
<feature type="non-terminal residue" evidence="1">
    <location>
        <position position="72"/>
    </location>
</feature>
<evidence type="ECO:0000313" key="1">
    <source>
        <dbReference type="EMBL" id="TVU14999.1"/>
    </source>
</evidence>
<feature type="non-terminal residue" evidence="1">
    <location>
        <position position="1"/>
    </location>
</feature>
<reference evidence="1 2" key="1">
    <citation type="journal article" date="2019" name="Sci. Rep.">
        <title>A high-quality genome of Eragrostis curvula grass provides insights into Poaceae evolution and supports new strategies to enhance forage quality.</title>
        <authorList>
            <person name="Carballo J."/>
            <person name="Santos B.A.C.M."/>
            <person name="Zappacosta D."/>
            <person name="Garbus I."/>
            <person name="Selva J.P."/>
            <person name="Gallo C.A."/>
            <person name="Diaz A."/>
            <person name="Albertini E."/>
            <person name="Caccamo M."/>
            <person name="Echenique V."/>
        </authorList>
    </citation>
    <scope>NUCLEOTIDE SEQUENCE [LARGE SCALE GENOMIC DNA]</scope>
    <source>
        <strain evidence="2">cv. Victoria</strain>
        <tissue evidence="1">Leaf</tissue>
    </source>
</reference>
<organism evidence="1 2">
    <name type="scientific">Eragrostis curvula</name>
    <name type="common">weeping love grass</name>
    <dbReference type="NCBI Taxonomy" id="38414"/>
    <lineage>
        <taxon>Eukaryota</taxon>
        <taxon>Viridiplantae</taxon>
        <taxon>Streptophyta</taxon>
        <taxon>Embryophyta</taxon>
        <taxon>Tracheophyta</taxon>
        <taxon>Spermatophyta</taxon>
        <taxon>Magnoliopsida</taxon>
        <taxon>Liliopsida</taxon>
        <taxon>Poales</taxon>
        <taxon>Poaceae</taxon>
        <taxon>PACMAD clade</taxon>
        <taxon>Chloridoideae</taxon>
        <taxon>Eragrostideae</taxon>
        <taxon>Eragrostidinae</taxon>
        <taxon>Eragrostis</taxon>
    </lineage>
</organism>
<name>A0A5J9TUG0_9POAL</name>
<keyword evidence="2" id="KW-1185">Reference proteome</keyword>
<proteinExistence type="predicted"/>